<keyword evidence="1" id="KW-0472">Membrane</keyword>
<accession>A0A166DR00</accession>
<feature type="transmembrane region" description="Helical" evidence="1">
    <location>
        <begin position="161"/>
        <end position="181"/>
    </location>
</feature>
<dbReference type="InterPro" id="IPR025698">
    <property type="entry name" value="2TM_dom"/>
</dbReference>
<protein>
    <recommendedName>
        <fullName evidence="2">2TM domain-containing protein</fullName>
    </recommendedName>
</protein>
<comment type="caution">
    <text evidence="3">The sequence shown here is derived from an EMBL/GenBank/DDBJ whole genome shotgun (WGS) entry which is preliminary data.</text>
</comment>
<feature type="transmembrane region" description="Helical" evidence="1">
    <location>
        <begin position="67"/>
        <end position="86"/>
    </location>
</feature>
<keyword evidence="1" id="KW-1133">Transmembrane helix</keyword>
<evidence type="ECO:0000313" key="3">
    <source>
        <dbReference type="EMBL" id="KZX15865.1"/>
    </source>
</evidence>
<name>A0A166DR00_9EURY</name>
<dbReference type="STRING" id="47311.MBCUT_12430"/>
<dbReference type="OrthoDB" id="385964at2157"/>
<sequence length="207" mass="25138">MDTKYQRAKIIVEETKQFYCQFLFSIGLFIFILIRFQFSQSFNLNQTIMNIGNASPPAEIAFFQTNTFIFLYIGTIFSLFLIYKYIKLYRIKRKFRNTKQADNFLKKYMKTDDLPTIEKIHEKFDEDKKKEKKRFYFLVVRVAIINIVLCILSTYFPLFSFFDIILAFSIINLIYRHLFIFHADKKLFNDKWENKKVTEYTKSFNEF</sequence>
<dbReference type="RefSeq" id="WP_067259823.1">
    <property type="nucleotide sequence ID" value="NZ_LWMW01000106.1"/>
</dbReference>
<gene>
    <name evidence="3" type="ORF">MBCUT_12430</name>
</gene>
<dbReference type="EMBL" id="LWMW01000106">
    <property type="protein sequence ID" value="KZX15865.1"/>
    <property type="molecule type" value="Genomic_DNA"/>
</dbReference>
<keyword evidence="4" id="KW-1185">Reference proteome</keyword>
<feature type="transmembrane region" description="Helical" evidence="1">
    <location>
        <begin position="135"/>
        <end position="155"/>
    </location>
</feature>
<dbReference type="PATRIC" id="fig|47311.3.peg.1363"/>
<evidence type="ECO:0000256" key="1">
    <source>
        <dbReference type="SAM" id="Phobius"/>
    </source>
</evidence>
<evidence type="ECO:0000313" key="4">
    <source>
        <dbReference type="Proteomes" id="UP000077275"/>
    </source>
</evidence>
<organism evidence="3 4">
    <name type="scientific">Methanobrevibacter cuticularis</name>
    <dbReference type="NCBI Taxonomy" id="47311"/>
    <lineage>
        <taxon>Archaea</taxon>
        <taxon>Methanobacteriati</taxon>
        <taxon>Methanobacteriota</taxon>
        <taxon>Methanomada group</taxon>
        <taxon>Methanobacteria</taxon>
        <taxon>Methanobacteriales</taxon>
        <taxon>Methanobacteriaceae</taxon>
        <taxon>Methanobrevibacter</taxon>
    </lineage>
</organism>
<keyword evidence="1" id="KW-0812">Transmembrane</keyword>
<reference evidence="3 4" key="1">
    <citation type="submission" date="2016-04" db="EMBL/GenBank/DDBJ databases">
        <title>Genome sequence of Methanobrevibacter cuticularis DSM 11139.</title>
        <authorList>
            <person name="Poehlein A."/>
            <person name="Seedorf H."/>
            <person name="Daniel R."/>
        </authorList>
    </citation>
    <scope>NUCLEOTIDE SEQUENCE [LARGE SCALE GENOMIC DNA]</scope>
    <source>
        <strain evidence="3 4">DSM 11139</strain>
    </source>
</reference>
<dbReference type="Pfam" id="PF13239">
    <property type="entry name" value="2TM"/>
    <property type="match status" value="1"/>
</dbReference>
<dbReference type="Proteomes" id="UP000077275">
    <property type="component" value="Unassembled WGS sequence"/>
</dbReference>
<dbReference type="AlphaFoldDB" id="A0A166DR00"/>
<feature type="domain" description="2TM" evidence="2">
    <location>
        <begin position="128"/>
        <end position="200"/>
    </location>
</feature>
<feature type="transmembrane region" description="Helical" evidence="1">
    <location>
        <begin position="20"/>
        <end position="38"/>
    </location>
</feature>
<proteinExistence type="predicted"/>
<evidence type="ECO:0000259" key="2">
    <source>
        <dbReference type="Pfam" id="PF13239"/>
    </source>
</evidence>